<comment type="caution">
    <text evidence="2">The sequence shown here is derived from an EMBL/GenBank/DDBJ whole genome shotgun (WGS) entry which is preliminary data.</text>
</comment>
<dbReference type="SMART" id="SM01043">
    <property type="entry name" value="BTAD"/>
    <property type="match status" value="1"/>
</dbReference>
<dbReference type="OrthoDB" id="140048at2"/>
<dbReference type="AlphaFoldDB" id="A0A328VIB0"/>
<evidence type="ECO:0000259" key="1">
    <source>
        <dbReference type="SMART" id="SM01043"/>
    </source>
</evidence>
<dbReference type="InterPro" id="IPR051677">
    <property type="entry name" value="AfsR-DnrI-RedD_regulator"/>
</dbReference>
<dbReference type="InterPro" id="IPR036388">
    <property type="entry name" value="WH-like_DNA-bd_sf"/>
</dbReference>
<dbReference type="Pfam" id="PF03704">
    <property type="entry name" value="BTAD"/>
    <property type="match status" value="1"/>
</dbReference>
<dbReference type="PANTHER" id="PTHR35807">
    <property type="entry name" value="TRANSCRIPTIONAL REGULATOR REDD-RELATED"/>
    <property type="match status" value="1"/>
</dbReference>
<dbReference type="InterPro" id="IPR005158">
    <property type="entry name" value="BTAD"/>
</dbReference>
<name>A0A328VIB0_9CHLR</name>
<dbReference type="Gene3D" id="1.10.10.10">
    <property type="entry name" value="Winged helix-like DNA-binding domain superfamily/Winged helix DNA-binding domain"/>
    <property type="match status" value="1"/>
</dbReference>
<dbReference type="RefSeq" id="WP_112427002.1">
    <property type="nucleotide sequence ID" value="NZ_MCIF01000002.1"/>
</dbReference>
<evidence type="ECO:0000313" key="2">
    <source>
        <dbReference type="EMBL" id="RAQ94804.1"/>
    </source>
</evidence>
<reference evidence="2 3" key="1">
    <citation type="submission" date="2016-08" db="EMBL/GenBank/DDBJ databases">
        <title>Analysis of Carbohydrate Active Enzymes in Thermogemmatispora T81 Reveals Carbohydrate Degradation Ability.</title>
        <authorList>
            <person name="Tomazini A."/>
            <person name="Lal S."/>
            <person name="Stott M."/>
            <person name="Henrissat B."/>
            <person name="Polikarpov I."/>
            <person name="Sparling R."/>
            <person name="Levin D.B."/>
        </authorList>
    </citation>
    <scope>NUCLEOTIDE SEQUENCE [LARGE SCALE GENOMIC DNA]</scope>
    <source>
        <strain evidence="2 3">T81</strain>
    </source>
</reference>
<dbReference type="InterPro" id="IPR011990">
    <property type="entry name" value="TPR-like_helical_dom_sf"/>
</dbReference>
<proteinExistence type="predicted"/>
<dbReference type="Gene3D" id="1.25.40.10">
    <property type="entry name" value="Tetratricopeptide repeat domain"/>
    <property type="match status" value="1"/>
</dbReference>
<evidence type="ECO:0000313" key="3">
    <source>
        <dbReference type="Proteomes" id="UP000248706"/>
    </source>
</evidence>
<dbReference type="EMBL" id="MCIF01000002">
    <property type="protein sequence ID" value="RAQ94804.1"/>
    <property type="molecule type" value="Genomic_DNA"/>
</dbReference>
<accession>A0A328VIB0</accession>
<dbReference type="SUPFAM" id="SSF48452">
    <property type="entry name" value="TPR-like"/>
    <property type="match status" value="1"/>
</dbReference>
<gene>
    <name evidence="2" type="ORF">A4R35_04600</name>
</gene>
<feature type="domain" description="Bacterial transcriptional activator" evidence="1">
    <location>
        <begin position="126"/>
        <end position="250"/>
    </location>
</feature>
<keyword evidence="3" id="KW-1185">Reference proteome</keyword>
<dbReference type="Proteomes" id="UP000248706">
    <property type="component" value="Unassembled WGS sequence"/>
</dbReference>
<organism evidence="2 3">
    <name type="scientific">Thermogemmatispora tikiterensis</name>
    <dbReference type="NCBI Taxonomy" id="1825093"/>
    <lineage>
        <taxon>Bacteria</taxon>
        <taxon>Bacillati</taxon>
        <taxon>Chloroflexota</taxon>
        <taxon>Ktedonobacteria</taxon>
        <taxon>Thermogemmatisporales</taxon>
        <taxon>Thermogemmatisporaceae</taxon>
        <taxon>Thermogemmatispora</taxon>
    </lineage>
</organism>
<sequence length="707" mass="79379">MVPTHPQSPSPPSWTPAPSCRLRVFLFGPLQVWLRDPSHSWRLLDKHAWGKGRSARSVFKRLLLAPSRRLSRCSLQDDLWSSPDDALSLDKTLYNAINLLRRAIGKDLVLTIESAYALADQSLIWTDYDASQALLASAEQLGRTTDAALPLLEQALSYLSRGELLEDEGGLWVHGARLHGEAMRRQCRRWLAQIYARQGRLWLASEQYRALLEADLFDEESLRDWVGLLLLQGQEREALRCYETWAERLRLQGGSVPSWDQLNLVKSSSDMVSLTQTAEVAEDARPGLVTPAVPTCSIGGLWPPASSDPVLPFLPLSVGSPLWFVWQQRRIEGLLASFLERSDGRLELPAWAELRRRLQEELATVPPQDHDRDYAISRRQMLGALAALPLTTLARTSNGLPPVEEMLPLCAAANAACWQLLNSQGIDIVREILPRYLPLLEHLAQPGKSLYSLAARLAAEANRIAGIAAAHHQGDRRAKQIFSRKAVHLAARSGHAPAQVAALRDLSLAFYYDRLQVPSMLAHLEPATPLLAACPSVMQSSVLCLQATAWAYLGREETALRLLGEAHERFEPEGESEALPDFRFHEDNLILWTGRVYLHLAMRFPEKGYARQAWQTYSRLATIPAMATTPSRLQVEILLDETKTALIQQEQETFAYLLMECMHRATELGSQCLQEDAAALYRQVCAEDHPWHNERALKELTDLFISR</sequence>
<protein>
    <recommendedName>
        <fullName evidence="1">Bacterial transcriptional activator domain-containing protein</fullName>
    </recommendedName>
</protein>